<dbReference type="Gene3D" id="1.50.10.10">
    <property type="match status" value="1"/>
</dbReference>
<dbReference type="GeneID" id="84573580"/>
<dbReference type="GO" id="GO:0031179">
    <property type="term" value="P:peptide modification"/>
    <property type="evidence" value="ECO:0007669"/>
    <property type="project" value="InterPro"/>
</dbReference>
<dbReference type="InterPro" id="IPR025410">
    <property type="entry name" value="Lant_dehyd"/>
</dbReference>
<dbReference type="EMBL" id="UARK01000011">
    <property type="protein sequence ID" value="SPW28620.1"/>
    <property type="molecule type" value="Genomic_DNA"/>
</dbReference>
<dbReference type="InterPro" id="IPR007822">
    <property type="entry name" value="LANC-like"/>
</dbReference>
<name>A0A6H9XN50_9CORY</name>
<dbReference type="GO" id="GO:0046872">
    <property type="term" value="F:metal ion binding"/>
    <property type="evidence" value="ECO:0007669"/>
    <property type="project" value="UniProtKB-KW"/>
</dbReference>
<sequence>MTLERAIADKLLARLRSVAGPVRDIPPERFVSEVRNRTADFLTQIPIELRRAASDAVSDCLGRIIAGNLSRADFAAAMHDQLLKIDEVGEWPQSEVVADAAGGQWRNVVAQIAGRWYNDLAVASKYRVRSNSALAIRLVMAHRHVGAAAARLEQRIAEELPDTPNRVVLGLGDAHSRQQTVARVEFADRQLIYRPHSMATDQVIADICRLVGAPEPPHAFDMGDHGWSEFLTAGPGVTDEAEFYAAVGAWAAVGYLFNANDLHNENFITVGNTPRLIDLETFFQPEFSFLMAPNNRRWANSVLPMGVLPYRIGYGPDSIDVGLVRSRPTPGARHPFPSFMVRTLDDGSRTFIKEDTLPADPEGTVFLGTTIPEIDRVKDQVKSAFIDTAQRIVDKLDEVQQIVAAARGIRTRVVLTPTFRYAQVLATAGHPAIADDPFLFTLACAQISLWGNDGVWRSEWAGLMNDEIPLFTMGMTDTEVVLGDGAPLPFPQEKPVASASPAAHLESKLADATASGLAEQCRWLETSFVGRYPENRIHAATDSARNMSHPRSKLVSHIVDMVLQAAGANDEAVFGTDFLSATVGEEFDRNWQVGPSNDDFYGGSAGTLYFLAHLMQHSYRQWVPSDQIEQLLEKAVAGMVTATTPEPPRADYPTGLCTGSSGLLLTAVACGDAIGWVSGGREHIARQCANGAIAVATHARNANLDDINVDAINGLASQLRAYAEIAEYLPEVRPNLRELARVTRRVTRKWLRNYPESPDDAGYAHSTAGVLDAYLAASHLCGATVDTVLVEQQVQAILAAIHATGNVSQGWCHGMAGFGFLAAHLCDHIDTRAAGESLLSAIRPGLLAPVDHLGLSVCHGVAGLAESLMSLYTATGDEEILDRARYLIDEAIPADLVEDGLTKENYSVSLMCGVAGVGQLLLSAPIVAAPWHPVERMNVLWQKTA</sequence>
<dbReference type="SMART" id="SM01260">
    <property type="entry name" value="LANC_like"/>
    <property type="match status" value="1"/>
</dbReference>
<dbReference type="PRINTS" id="PR01950">
    <property type="entry name" value="LANCSUPER"/>
</dbReference>
<evidence type="ECO:0000313" key="4">
    <source>
        <dbReference type="Proteomes" id="UP000249886"/>
    </source>
</evidence>
<dbReference type="Pfam" id="PF05147">
    <property type="entry name" value="LANC_like"/>
    <property type="match status" value="1"/>
</dbReference>
<dbReference type="SUPFAM" id="SSF158745">
    <property type="entry name" value="LanC-like"/>
    <property type="match status" value="1"/>
</dbReference>
<evidence type="ECO:0000313" key="3">
    <source>
        <dbReference type="EMBL" id="SPW28620.1"/>
    </source>
</evidence>
<dbReference type="Proteomes" id="UP000249886">
    <property type="component" value="Unassembled WGS sequence"/>
</dbReference>
<feature type="binding site" evidence="1">
    <location>
        <position position="858"/>
    </location>
    <ligand>
        <name>Zn(2+)</name>
        <dbReference type="ChEBI" id="CHEBI:29105"/>
    </ligand>
</feature>
<dbReference type="AlphaFoldDB" id="A0A6H9XN50"/>
<dbReference type="RefSeq" id="WP_005525162.1">
    <property type="nucleotide sequence ID" value="NZ_CP050134.2"/>
</dbReference>
<dbReference type="GO" id="GO:0005975">
    <property type="term" value="P:carbohydrate metabolic process"/>
    <property type="evidence" value="ECO:0007669"/>
    <property type="project" value="InterPro"/>
</dbReference>
<evidence type="ECO:0000256" key="1">
    <source>
        <dbReference type="PIRSR" id="PIRSR607822-1"/>
    </source>
</evidence>
<gene>
    <name evidence="3" type="ORF">NCTC10254_01566</name>
</gene>
<feature type="binding site" evidence="1">
    <location>
        <position position="859"/>
    </location>
    <ligand>
        <name>Zn(2+)</name>
        <dbReference type="ChEBI" id="CHEBI:29105"/>
    </ligand>
</feature>
<evidence type="ECO:0000259" key="2">
    <source>
        <dbReference type="Pfam" id="PF13575"/>
    </source>
</evidence>
<feature type="domain" description="Lantibiotic biosynthesis protein dehydration" evidence="2">
    <location>
        <begin position="147"/>
        <end position="473"/>
    </location>
</feature>
<proteinExistence type="predicted"/>
<organism evidence="3 4">
    <name type="scientific">Corynebacterium matruchotii</name>
    <dbReference type="NCBI Taxonomy" id="43768"/>
    <lineage>
        <taxon>Bacteria</taxon>
        <taxon>Bacillati</taxon>
        <taxon>Actinomycetota</taxon>
        <taxon>Actinomycetes</taxon>
        <taxon>Mycobacteriales</taxon>
        <taxon>Corynebacteriaceae</taxon>
        <taxon>Corynebacterium</taxon>
    </lineage>
</organism>
<dbReference type="InterPro" id="IPR012341">
    <property type="entry name" value="6hp_glycosidase-like_sf"/>
</dbReference>
<keyword evidence="1" id="KW-0479">Metal-binding</keyword>
<accession>A0A6H9XN50</accession>
<protein>
    <submittedName>
        <fullName evidence="3">Putative lantibiotic modifying enzyme</fullName>
    </submittedName>
</protein>
<reference evidence="3 4" key="1">
    <citation type="submission" date="2018-06" db="EMBL/GenBank/DDBJ databases">
        <authorList>
            <consortium name="Pathogen Informatics"/>
            <person name="Doyle S."/>
        </authorList>
    </citation>
    <scope>NUCLEOTIDE SEQUENCE [LARGE SCALE GENOMIC DNA]</scope>
    <source>
        <strain evidence="3 4">NCTC10254</strain>
    </source>
</reference>
<feature type="binding site" evidence="1">
    <location>
        <position position="812"/>
    </location>
    <ligand>
        <name>Zn(2+)</name>
        <dbReference type="ChEBI" id="CHEBI:29105"/>
    </ligand>
</feature>
<keyword evidence="1" id="KW-0862">Zinc</keyword>
<dbReference type="Pfam" id="PF13575">
    <property type="entry name" value="DUF4135"/>
    <property type="match status" value="1"/>
</dbReference>
<comment type="caution">
    <text evidence="3">The sequence shown here is derived from an EMBL/GenBank/DDBJ whole genome shotgun (WGS) entry which is preliminary data.</text>
</comment>